<dbReference type="Gene3D" id="3.40.50.300">
    <property type="entry name" value="P-loop containing nucleotide triphosphate hydrolases"/>
    <property type="match status" value="1"/>
</dbReference>
<dbReference type="AlphaFoldDB" id="A0A9W6ZWF8"/>
<dbReference type="GO" id="GO:0005524">
    <property type="term" value="F:ATP binding"/>
    <property type="evidence" value="ECO:0007669"/>
    <property type="project" value="InterPro"/>
</dbReference>
<sequence>MGSETASAIEFYLRFSITAEGLKPAPKIIIAGAPASGKGTQCEIIKERYNVVHPSTGDMLRAAVKAGSEVGMKAKAQMEAGELVSDEVIIGVVNERLAQEDWLLDGFPRTRAQADAQAVAGITCDSFVFLKVPDEILVERVVGRRTDPETGKIYHLKFSPPPTKEVEERLTHRADDIEEKVKVRLKAFHENVNSIASCYTEVMFEGVESAEAKYIERAVASGDFTGMDAINELLTSELRQMVEDAKSKGGGGQTAEELKNSLTEAINGFDDLQLGIYNNNFSGNLPPNLDNLSKLTELQLGNNLFTGSLPTSLANLENLTSFHIMGNNFSHNSLPAAFEEMQKQIGNIFSTDWNKNELYLNRANEAIASIKDLQVRAKDYVYDKFGNEVQLADPLFAFQDGTKEHTLIKPRFGPTKGYQCALAKEKEGIAKSGDDWIGLRDLNRVTFEFEDPLILTLVYQALLKKYTVSGLKNKFEWIYTETYEQPPDIHMNLDLSDVESRKPTFQNTMKPVIAASIAAILFAQSALAQDPATGWMAYAVGDISSTGAERITRLEMTWTVGAEPTKSSAFFSPWFGMDPVDNLNLIQPVNPWSGSRFGGGSWSAYTEYYQWSPTHNSNSASFSVKSGDTLKGSLVYDESSDSYTLTQTCVETGDESSQVVKAQNGKKYTVPYVVYEKTFPCADYPADEIVTFRDIVIECDGVECTQDVAWSEMIKDDNCNMAAHVSDNNTEISITWDTTLKSKYDAFTRQELFDMNMHGNWALAMDLDENLLALDGVRLPTPIHPIKCTADLALIAEDVVNGKAAVTKIEEDCDKSRSAECIADLTSFMSVVDTSLGHATTALSDCMDGSGSDCEVEMESVVNTLETVSGELEQVLVDCPSKDIKDCVKDVVASGKTIFAVIGDAVDAFKACKSA</sequence>
<reference evidence="6" key="1">
    <citation type="journal article" date="2023" name="Commun. Biol.">
        <title>Genome analysis of Parmales, the sister group of diatoms, reveals the evolutionary specialization of diatoms from phago-mixotrophs to photoautotrophs.</title>
        <authorList>
            <person name="Ban H."/>
            <person name="Sato S."/>
            <person name="Yoshikawa S."/>
            <person name="Yamada K."/>
            <person name="Nakamura Y."/>
            <person name="Ichinomiya M."/>
            <person name="Sato N."/>
            <person name="Blanc-Mathieu R."/>
            <person name="Endo H."/>
            <person name="Kuwata A."/>
            <person name="Ogata H."/>
        </authorList>
    </citation>
    <scope>NUCLEOTIDE SEQUENCE [LARGE SCALE GENOMIC DNA]</scope>
</reference>
<dbReference type="Gene3D" id="3.80.10.10">
    <property type="entry name" value="Ribonuclease Inhibitor"/>
    <property type="match status" value="1"/>
</dbReference>
<dbReference type="CDD" id="cd01428">
    <property type="entry name" value="ADK"/>
    <property type="match status" value="1"/>
</dbReference>
<dbReference type="SUPFAM" id="SSF52058">
    <property type="entry name" value="L domain-like"/>
    <property type="match status" value="1"/>
</dbReference>
<evidence type="ECO:0008006" key="7">
    <source>
        <dbReference type="Google" id="ProtNLM"/>
    </source>
</evidence>
<dbReference type="EMBL" id="BLQM01000064">
    <property type="protein sequence ID" value="GMH58358.1"/>
    <property type="molecule type" value="Genomic_DNA"/>
</dbReference>
<dbReference type="InterPro" id="IPR006259">
    <property type="entry name" value="Adenyl_kin_sub"/>
</dbReference>
<dbReference type="SUPFAM" id="SSF52540">
    <property type="entry name" value="P-loop containing nucleoside triphosphate hydrolases"/>
    <property type="match status" value="1"/>
</dbReference>
<protein>
    <recommendedName>
        <fullName evidence="7">Adenylate kinase</fullName>
    </recommendedName>
</protein>
<comment type="caution">
    <text evidence="5">The sequence shown here is derived from an EMBL/GenBank/DDBJ whole genome shotgun (WGS) entry which is preliminary data.</text>
</comment>
<dbReference type="HAMAP" id="MF_00235">
    <property type="entry name" value="Adenylate_kinase_Adk"/>
    <property type="match status" value="1"/>
</dbReference>
<dbReference type="PANTHER" id="PTHR23359">
    <property type="entry name" value="NUCLEOTIDE KINASE"/>
    <property type="match status" value="1"/>
</dbReference>
<comment type="similarity">
    <text evidence="1">Belongs to the adenylate kinase family.</text>
</comment>
<dbReference type="Gene3D" id="2.60.120.700">
    <property type="entry name" value="Peptidase G1"/>
    <property type="match status" value="1"/>
</dbReference>
<dbReference type="Pfam" id="PF00406">
    <property type="entry name" value="ADK"/>
    <property type="match status" value="1"/>
</dbReference>
<dbReference type="InterPro" id="IPR032675">
    <property type="entry name" value="LRR_dom_sf"/>
</dbReference>
<evidence type="ECO:0000313" key="5">
    <source>
        <dbReference type="EMBL" id="GMH58358.1"/>
    </source>
</evidence>
<dbReference type="SUPFAM" id="SSF57774">
    <property type="entry name" value="Microbial and mitochondrial ADK, insert 'zinc finger' domain"/>
    <property type="match status" value="1"/>
</dbReference>
<keyword evidence="4" id="KW-0418">Kinase</keyword>
<evidence type="ECO:0000256" key="1">
    <source>
        <dbReference type="ARBA" id="ARBA00007220"/>
    </source>
</evidence>
<dbReference type="NCBIfam" id="TIGR01351">
    <property type="entry name" value="adk"/>
    <property type="match status" value="1"/>
</dbReference>
<proteinExistence type="inferred from homology"/>
<dbReference type="PRINTS" id="PR00094">
    <property type="entry name" value="ADENYLTKNASE"/>
</dbReference>
<organism evidence="5 6">
    <name type="scientific">Triparma laevis f. inornata</name>
    <dbReference type="NCBI Taxonomy" id="1714386"/>
    <lineage>
        <taxon>Eukaryota</taxon>
        <taxon>Sar</taxon>
        <taxon>Stramenopiles</taxon>
        <taxon>Ochrophyta</taxon>
        <taxon>Bolidophyceae</taxon>
        <taxon>Parmales</taxon>
        <taxon>Triparmaceae</taxon>
        <taxon>Triparma</taxon>
    </lineage>
</organism>
<dbReference type="InterPro" id="IPR027417">
    <property type="entry name" value="P-loop_NTPase"/>
</dbReference>
<name>A0A9W6ZWF8_9STRA</name>
<dbReference type="InterPro" id="IPR000850">
    <property type="entry name" value="Adenylat/UMP-CMP_kin"/>
</dbReference>
<keyword evidence="3" id="KW-0547">Nucleotide-binding</keyword>
<dbReference type="InterPro" id="IPR038656">
    <property type="entry name" value="Peptidase_G1_sf"/>
</dbReference>
<gene>
    <name evidence="5" type="ORF">TL16_g02592</name>
</gene>
<accession>A0A9W6ZWF8</accession>
<dbReference type="InterPro" id="IPR036193">
    <property type="entry name" value="ADK_active_lid_dom_sf"/>
</dbReference>
<dbReference type="PROSITE" id="PS00113">
    <property type="entry name" value="ADENYLATE_KINASE"/>
    <property type="match status" value="1"/>
</dbReference>
<dbReference type="Proteomes" id="UP001162640">
    <property type="component" value="Unassembled WGS sequence"/>
</dbReference>
<dbReference type="GO" id="GO:0004017">
    <property type="term" value="F:AMP kinase activity"/>
    <property type="evidence" value="ECO:0007669"/>
    <property type="project" value="InterPro"/>
</dbReference>
<evidence type="ECO:0000313" key="6">
    <source>
        <dbReference type="Proteomes" id="UP001162640"/>
    </source>
</evidence>
<keyword evidence="2" id="KW-0808">Transferase</keyword>
<evidence type="ECO:0000256" key="4">
    <source>
        <dbReference type="ARBA" id="ARBA00022777"/>
    </source>
</evidence>
<evidence type="ECO:0000256" key="2">
    <source>
        <dbReference type="ARBA" id="ARBA00022679"/>
    </source>
</evidence>
<dbReference type="InterPro" id="IPR033690">
    <property type="entry name" value="Adenylat_kinase_CS"/>
</dbReference>
<evidence type="ECO:0000256" key="3">
    <source>
        <dbReference type="ARBA" id="ARBA00022741"/>
    </source>
</evidence>